<dbReference type="PROSITE" id="PS50851">
    <property type="entry name" value="CHEW"/>
    <property type="match status" value="1"/>
</dbReference>
<accession>A0ABT0XGT7</accession>
<comment type="catalytic activity">
    <reaction evidence="1">
        <text>ATP + protein L-histidine = ADP + protein N-phospho-L-histidine.</text>
        <dbReference type="EC" id="2.7.13.3"/>
    </reaction>
</comment>
<dbReference type="PRINTS" id="PR00344">
    <property type="entry name" value="BCTRLSENSOR"/>
</dbReference>
<dbReference type="EC" id="2.7.13.3" evidence="2"/>
<feature type="domain" description="CheW-like" evidence="14">
    <location>
        <begin position="535"/>
        <end position="665"/>
    </location>
</feature>
<keyword evidence="4" id="KW-0145">Chemotaxis</keyword>
<feature type="region of interest" description="Disordered" evidence="12">
    <location>
        <begin position="253"/>
        <end position="282"/>
    </location>
</feature>
<dbReference type="Gene3D" id="1.20.120.160">
    <property type="entry name" value="HPT domain"/>
    <property type="match status" value="1"/>
</dbReference>
<dbReference type="InterPro" id="IPR051315">
    <property type="entry name" value="Bact_Chemotaxis_CheA"/>
</dbReference>
<comment type="caution">
    <text evidence="16">The sequence shown here is derived from an EMBL/GenBank/DDBJ whole genome shotgun (WGS) entry which is preliminary data.</text>
</comment>
<evidence type="ECO:0000256" key="9">
    <source>
        <dbReference type="ARBA" id="ARBA00022840"/>
    </source>
</evidence>
<dbReference type="InterPro" id="IPR005467">
    <property type="entry name" value="His_kinase_dom"/>
</dbReference>
<dbReference type="SMART" id="SM01231">
    <property type="entry name" value="H-kinase_dim"/>
    <property type="match status" value="1"/>
</dbReference>
<evidence type="ECO:0000256" key="11">
    <source>
        <dbReference type="PROSITE-ProRule" id="PRU00110"/>
    </source>
</evidence>
<dbReference type="InterPro" id="IPR008207">
    <property type="entry name" value="Sig_transdc_His_kin_Hpt_dom"/>
</dbReference>
<dbReference type="Gene3D" id="3.30.70.1110">
    <property type="entry name" value="Histidine kinase CheA-like, P2 response regulator-binding domain"/>
    <property type="match status" value="1"/>
</dbReference>
<dbReference type="InterPro" id="IPR037052">
    <property type="entry name" value="CheA-like_P2_sf"/>
</dbReference>
<evidence type="ECO:0000256" key="1">
    <source>
        <dbReference type="ARBA" id="ARBA00000085"/>
    </source>
</evidence>
<evidence type="ECO:0000256" key="7">
    <source>
        <dbReference type="ARBA" id="ARBA00022741"/>
    </source>
</evidence>
<dbReference type="PANTHER" id="PTHR43395:SF1">
    <property type="entry name" value="CHEMOTAXIS PROTEIN CHEA"/>
    <property type="match status" value="1"/>
</dbReference>
<evidence type="ECO:0000256" key="12">
    <source>
        <dbReference type="SAM" id="MobiDB-lite"/>
    </source>
</evidence>
<dbReference type="Pfam" id="PF02895">
    <property type="entry name" value="H-kinase_dim"/>
    <property type="match status" value="1"/>
</dbReference>
<feature type="modified residue" description="Phosphohistidine" evidence="11">
    <location>
        <position position="46"/>
    </location>
</feature>
<evidence type="ECO:0000256" key="5">
    <source>
        <dbReference type="ARBA" id="ARBA00022553"/>
    </source>
</evidence>
<dbReference type="InterPro" id="IPR036097">
    <property type="entry name" value="HisK_dim/P_sf"/>
</dbReference>
<dbReference type="SMART" id="SM00073">
    <property type="entry name" value="HPT"/>
    <property type="match status" value="1"/>
</dbReference>
<dbReference type="InterPro" id="IPR010808">
    <property type="entry name" value="CheA_P2-bd"/>
</dbReference>
<feature type="compositionally biased region" description="Basic and acidic residues" evidence="12">
    <location>
        <begin position="254"/>
        <end position="280"/>
    </location>
</feature>
<sequence>MMNSEYLAVFLDESQEHLQAVNDHLLKLEKQPEDESIIGEIFRSAHTLKGMSATMGYEDLAHLTHNMENVLDLIRNKKKQATSEIIDIMFQSVDSLENMVDDIASGGEGKLDVTSLVRELEAIEKGKNQVASEVSATTEMIDLLEIYDEYERTVLEESLEQGYSVYQIKVVLDEKAMLKAARVFMVFDVLGQAGEVIKSTPAAELLEEEQFDLDFLVTVISKESGEEIKKRILGISEIDDVFVQSMTSFVQAEQNDKNELKPISEPTKEKENEKEKEVQKAPETNKTIRVNIDRLDVLMNLFEELVIDRGRLEQISGELENTELTETVERMSRTTGNLQEIILTMRMMPVETVFNRFPRMIRNLSKDLNKQVHLEIVGAETELDRTIIDEIGDPLVHLLRNSIDHGIETPAEREAVGKPAQGTVLLSAYHSGNHVFIEIKDDGAGISREKVLNKAIKNNIITEEDAQTLTDTQVFALLFEPGFSTADQITDISGRGVGLDVVRNTFESLGGIVTVQSELQKGSTFLIQLPLTLSIIDVMLVETGGEKYAVPLTSIVETAIVNKDELFSAHGQKVIDFRGKVVPLVFLRDVFDTPKIDSGEDFYSLVIIQKGDQTAGLVVDSLIGQHDIVLKSLGNYLTSVFAISGATILGDGEVALIVDPNALIK</sequence>
<evidence type="ECO:0000313" key="16">
    <source>
        <dbReference type="EMBL" id="MCM2675126.1"/>
    </source>
</evidence>
<dbReference type="InterPro" id="IPR037006">
    <property type="entry name" value="CheA-like_homodim_sf"/>
</dbReference>
<dbReference type="Gene3D" id="2.30.30.40">
    <property type="entry name" value="SH3 Domains"/>
    <property type="match status" value="1"/>
</dbReference>
<evidence type="ECO:0000313" key="17">
    <source>
        <dbReference type="Proteomes" id="UP001203665"/>
    </source>
</evidence>
<dbReference type="SMART" id="SM00387">
    <property type="entry name" value="HATPase_c"/>
    <property type="match status" value="1"/>
</dbReference>
<dbReference type="PROSITE" id="PS50894">
    <property type="entry name" value="HPT"/>
    <property type="match status" value="1"/>
</dbReference>
<feature type="domain" description="Histidine kinase" evidence="13">
    <location>
        <begin position="283"/>
        <end position="533"/>
    </location>
</feature>
<evidence type="ECO:0000256" key="8">
    <source>
        <dbReference type="ARBA" id="ARBA00022777"/>
    </source>
</evidence>
<dbReference type="CDD" id="cd16916">
    <property type="entry name" value="HATPase_CheA-like"/>
    <property type="match status" value="1"/>
</dbReference>
<dbReference type="Pfam" id="PF07194">
    <property type="entry name" value="P2"/>
    <property type="match status" value="1"/>
</dbReference>
<dbReference type="InterPro" id="IPR002545">
    <property type="entry name" value="CheW-lke_dom"/>
</dbReference>
<dbReference type="SUPFAM" id="SSF47226">
    <property type="entry name" value="Histidine-containing phosphotransfer domain, HPT domain"/>
    <property type="match status" value="1"/>
</dbReference>
<dbReference type="SUPFAM" id="SSF55052">
    <property type="entry name" value="CheY-binding domain of CheA"/>
    <property type="match status" value="1"/>
</dbReference>
<evidence type="ECO:0000259" key="13">
    <source>
        <dbReference type="PROSITE" id="PS50109"/>
    </source>
</evidence>
<organism evidence="16 17">
    <name type="scientific">Alkalicoccobacillus plakortidis</name>
    <dbReference type="NCBI Taxonomy" id="444060"/>
    <lineage>
        <taxon>Bacteria</taxon>
        <taxon>Bacillati</taxon>
        <taxon>Bacillota</taxon>
        <taxon>Bacilli</taxon>
        <taxon>Bacillales</taxon>
        <taxon>Bacillaceae</taxon>
        <taxon>Alkalicoccobacillus</taxon>
    </lineage>
</organism>
<dbReference type="InterPro" id="IPR036890">
    <property type="entry name" value="HATPase_C_sf"/>
</dbReference>
<dbReference type="InterPro" id="IPR003594">
    <property type="entry name" value="HATPase_dom"/>
</dbReference>
<keyword evidence="8" id="KW-0418">Kinase</keyword>
<keyword evidence="10" id="KW-0902">Two-component regulatory system</keyword>
<evidence type="ECO:0000256" key="6">
    <source>
        <dbReference type="ARBA" id="ARBA00022679"/>
    </source>
</evidence>
<evidence type="ECO:0000259" key="14">
    <source>
        <dbReference type="PROSITE" id="PS50851"/>
    </source>
</evidence>
<dbReference type="SUPFAM" id="SSF47384">
    <property type="entry name" value="Homodimeric domain of signal transducing histidine kinase"/>
    <property type="match status" value="1"/>
</dbReference>
<dbReference type="CDD" id="cd00731">
    <property type="entry name" value="CheA_reg"/>
    <property type="match status" value="1"/>
</dbReference>
<dbReference type="PANTHER" id="PTHR43395">
    <property type="entry name" value="SENSOR HISTIDINE KINASE CHEA"/>
    <property type="match status" value="1"/>
</dbReference>
<keyword evidence="5 11" id="KW-0597">Phosphoprotein</keyword>
<proteinExistence type="predicted"/>
<feature type="domain" description="HPt" evidence="15">
    <location>
        <begin position="1"/>
        <end position="103"/>
    </location>
</feature>
<evidence type="ECO:0000256" key="4">
    <source>
        <dbReference type="ARBA" id="ARBA00022500"/>
    </source>
</evidence>
<dbReference type="Pfam" id="PF01584">
    <property type="entry name" value="CheW"/>
    <property type="match status" value="1"/>
</dbReference>
<evidence type="ECO:0000256" key="10">
    <source>
        <dbReference type="ARBA" id="ARBA00023012"/>
    </source>
</evidence>
<dbReference type="SUPFAM" id="SSF50341">
    <property type="entry name" value="CheW-like"/>
    <property type="match status" value="1"/>
</dbReference>
<dbReference type="PROSITE" id="PS50109">
    <property type="entry name" value="HIS_KIN"/>
    <property type="match status" value="1"/>
</dbReference>
<dbReference type="InterPro" id="IPR036061">
    <property type="entry name" value="CheW-like_dom_sf"/>
</dbReference>
<dbReference type="InterPro" id="IPR036641">
    <property type="entry name" value="HPT_dom_sf"/>
</dbReference>
<gene>
    <name evidence="16" type="ORF">NDM98_06230</name>
</gene>
<dbReference type="Proteomes" id="UP001203665">
    <property type="component" value="Unassembled WGS sequence"/>
</dbReference>
<dbReference type="SMART" id="SM00260">
    <property type="entry name" value="CheW"/>
    <property type="match status" value="1"/>
</dbReference>
<keyword evidence="6" id="KW-0808">Transferase</keyword>
<evidence type="ECO:0000259" key="15">
    <source>
        <dbReference type="PROSITE" id="PS50894"/>
    </source>
</evidence>
<dbReference type="Pfam" id="PF01627">
    <property type="entry name" value="Hpt"/>
    <property type="match status" value="1"/>
</dbReference>
<evidence type="ECO:0000256" key="2">
    <source>
        <dbReference type="ARBA" id="ARBA00012438"/>
    </source>
</evidence>
<evidence type="ECO:0000256" key="3">
    <source>
        <dbReference type="ARBA" id="ARBA00021495"/>
    </source>
</evidence>
<dbReference type="Gene3D" id="3.30.565.10">
    <property type="entry name" value="Histidine kinase-like ATPase, C-terminal domain"/>
    <property type="match status" value="1"/>
</dbReference>
<keyword evidence="9" id="KW-0067">ATP-binding</keyword>
<dbReference type="Pfam" id="PF02518">
    <property type="entry name" value="HATPase_c"/>
    <property type="match status" value="1"/>
</dbReference>
<dbReference type="Gene3D" id="1.10.287.560">
    <property type="entry name" value="Histidine kinase CheA-like, homodimeric domain"/>
    <property type="match status" value="1"/>
</dbReference>
<dbReference type="InterPro" id="IPR004358">
    <property type="entry name" value="Sig_transdc_His_kin-like_C"/>
</dbReference>
<name>A0ABT0XGT7_9BACI</name>
<dbReference type="EMBL" id="JAMQJY010000001">
    <property type="protein sequence ID" value="MCM2675126.1"/>
    <property type="molecule type" value="Genomic_DNA"/>
</dbReference>
<dbReference type="InterPro" id="IPR035891">
    <property type="entry name" value="CheY-binding_CheA"/>
</dbReference>
<dbReference type="InterPro" id="IPR004105">
    <property type="entry name" value="CheA-like_dim"/>
</dbReference>
<protein>
    <recommendedName>
        <fullName evidence="3">Chemotaxis protein CheA</fullName>
        <ecNumber evidence="2">2.7.13.3</ecNumber>
    </recommendedName>
</protein>
<keyword evidence="7" id="KW-0547">Nucleotide-binding</keyword>
<dbReference type="SUPFAM" id="SSF55874">
    <property type="entry name" value="ATPase domain of HSP90 chaperone/DNA topoisomerase II/histidine kinase"/>
    <property type="match status" value="1"/>
</dbReference>
<reference evidence="16" key="1">
    <citation type="submission" date="2022-06" db="EMBL/GenBank/DDBJ databases">
        <title>Alkalicoccobacillus porphyridii sp. nov., isolated from a marine red alga, Porphyridium purpureum and reclassification of Shouchella plakortidis and Shouchella gibsonii as Alkalicoccobacillus plakortidis comb. nov. and Alkalicoccobacillus gibsonii comb. nov.</title>
        <authorList>
            <person name="Kim K.H."/>
            <person name="Lee J.K."/>
            <person name="Han D.M."/>
            <person name="Baek J.H."/>
            <person name="Jeon C.O."/>
        </authorList>
    </citation>
    <scope>NUCLEOTIDE SEQUENCE</scope>
    <source>
        <strain evidence="16">DSM 19153</strain>
    </source>
</reference>
<keyword evidence="17" id="KW-1185">Reference proteome</keyword>
<dbReference type="CDD" id="cd00088">
    <property type="entry name" value="HPT"/>
    <property type="match status" value="1"/>
</dbReference>